<dbReference type="RefSeq" id="WP_294570695.1">
    <property type="nucleotide sequence ID" value="NZ_CADCTE010000199.1"/>
</dbReference>
<proteinExistence type="predicted"/>
<dbReference type="GO" id="GO:0016787">
    <property type="term" value="F:hydrolase activity"/>
    <property type="evidence" value="ECO:0007669"/>
    <property type="project" value="UniProtKB-KW"/>
</dbReference>
<accession>A0A6J4JJ28</accession>
<dbReference type="InterPro" id="IPR042001">
    <property type="entry name" value="Sortase_F"/>
</dbReference>
<evidence type="ECO:0000256" key="2">
    <source>
        <dbReference type="SAM" id="MobiDB-lite"/>
    </source>
</evidence>
<dbReference type="Pfam" id="PF04203">
    <property type="entry name" value="Sortase"/>
    <property type="match status" value="1"/>
</dbReference>
<evidence type="ECO:0000256" key="3">
    <source>
        <dbReference type="SAM" id="SignalP"/>
    </source>
</evidence>
<name>A0A6J4JJ28_9MICC</name>
<keyword evidence="1" id="KW-0378">Hydrolase</keyword>
<protein>
    <recommendedName>
        <fullName evidence="5">Peptidase C60, sortase A and B</fullName>
    </recommendedName>
</protein>
<dbReference type="SUPFAM" id="SSF63817">
    <property type="entry name" value="Sortase"/>
    <property type="match status" value="1"/>
</dbReference>
<feature type="compositionally biased region" description="Low complexity" evidence="2">
    <location>
        <begin position="85"/>
        <end position="94"/>
    </location>
</feature>
<keyword evidence="3" id="KW-0732">Signal</keyword>
<feature type="region of interest" description="Disordered" evidence="2">
    <location>
        <begin position="39"/>
        <end position="103"/>
    </location>
</feature>
<evidence type="ECO:0000256" key="1">
    <source>
        <dbReference type="ARBA" id="ARBA00022801"/>
    </source>
</evidence>
<dbReference type="AlphaFoldDB" id="A0A6J4JJ28"/>
<feature type="compositionally biased region" description="Pro residues" evidence="2">
    <location>
        <begin position="70"/>
        <end position="84"/>
    </location>
</feature>
<evidence type="ECO:0008006" key="5">
    <source>
        <dbReference type="Google" id="ProtNLM"/>
    </source>
</evidence>
<dbReference type="CDD" id="cd05829">
    <property type="entry name" value="Sortase_F"/>
    <property type="match status" value="1"/>
</dbReference>
<dbReference type="InterPro" id="IPR023365">
    <property type="entry name" value="Sortase_dom-sf"/>
</dbReference>
<dbReference type="EMBL" id="CADCTE010000199">
    <property type="protein sequence ID" value="CAA9277924.1"/>
    <property type="molecule type" value="Genomic_DNA"/>
</dbReference>
<gene>
    <name evidence="4" type="ORF">AVDCRST_MAG83-3667</name>
</gene>
<organism evidence="4">
    <name type="scientific">uncultured Arthrobacter sp</name>
    <dbReference type="NCBI Taxonomy" id="114050"/>
    <lineage>
        <taxon>Bacteria</taxon>
        <taxon>Bacillati</taxon>
        <taxon>Actinomycetota</taxon>
        <taxon>Actinomycetes</taxon>
        <taxon>Micrococcales</taxon>
        <taxon>Micrococcaceae</taxon>
        <taxon>Arthrobacter</taxon>
        <taxon>environmental samples</taxon>
    </lineage>
</organism>
<dbReference type="InterPro" id="IPR005754">
    <property type="entry name" value="Sortase"/>
</dbReference>
<dbReference type="Gene3D" id="2.40.260.10">
    <property type="entry name" value="Sortase"/>
    <property type="match status" value="1"/>
</dbReference>
<sequence length="244" mass="25415">MHQQRKSFALTAASVAAGVLTICCSVSLWSAPAPQQGITAAAEAAPQRETVGPASPPVLPEANPTRKPTGAPPPPAPVLPPPGKIPVRPARAAAEPPPVPPVSLDIPNTGISVNVVDVGVDKNDAMEIPNSFWEAGWYRYGPAPGSKAGNAVIAAHVDSQTEVLPFAQLRAVEPGTVITVGLADGRSLRYEVTEVKNVPKATLNGSEVFRRDGPAQLKIITCGGKWLPEKGDYEDNVVLTALPL</sequence>
<feature type="signal peptide" evidence="3">
    <location>
        <begin position="1"/>
        <end position="30"/>
    </location>
</feature>
<feature type="chain" id="PRO_5038840627" description="Peptidase C60, sortase A and B" evidence="3">
    <location>
        <begin position="31"/>
        <end position="244"/>
    </location>
</feature>
<evidence type="ECO:0000313" key="4">
    <source>
        <dbReference type="EMBL" id="CAA9277924.1"/>
    </source>
</evidence>
<reference evidence="4" key="1">
    <citation type="submission" date="2020-02" db="EMBL/GenBank/DDBJ databases">
        <authorList>
            <person name="Meier V. D."/>
        </authorList>
    </citation>
    <scope>NUCLEOTIDE SEQUENCE</scope>
    <source>
        <strain evidence="4">AVDCRST_MAG83</strain>
    </source>
</reference>